<dbReference type="InterPro" id="IPR001623">
    <property type="entry name" value="DnaJ_domain"/>
</dbReference>
<dbReference type="Pfam" id="PF00226">
    <property type="entry name" value="DnaJ"/>
    <property type="match status" value="1"/>
</dbReference>
<feature type="domain" description="C2H2-type" evidence="8">
    <location>
        <begin position="562"/>
        <end position="591"/>
    </location>
</feature>
<evidence type="ECO:0000313" key="9">
    <source>
        <dbReference type="EMBL" id="GMH17015.1"/>
    </source>
</evidence>
<dbReference type="SMART" id="SM00451">
    <property type="entry name" value="ZnF_U1"/>
    <property type="match status" value="1"/>
</dbReference>
<feature type="domain" description="J" evidence="7">
    <location>
        <begin position="7"/>
        <end position="76"/>
    </location>
</feature>
<feature type="compositionally biased region" description="Polar residues" evidence="6">
    <location>
        <begin position="493"/>
        <end position="504"/>
    </location>
</feature>
<dbReference type="InterPro" id="IPR013087">
    <property type="entry name" value="Znf_C2H2_type"/>
</dbReference>
<gene>
    <name evidence="9" type="ORF">Nepgr_018856</name>
</gene>
<keyword evidence="3" id="KW-0862">Zinc</keyword>
<dbReference type="SUPFAM" id="SSF57667">
    <property type="entry name" value="beta-beta-alpha zinc fingers"/>
    <property type="match status" value="1"/>
</dbReference>
<feature type="domain" description="C2H2-type" evidence="8">
    <location>
        <begin position="297"/>
        <end position="326"/>
    </location>
</feature>
<dbReference type="Pfam" id="PF21884">
    <property type="entry name" value="ZUO1-like_ZHD"/>
    <property type="match status" value="1"/>
</dbReference>
<dbReference type="SMART" id="SM00271">
    <property type="entry name" value="DnaJ"/>
    <property type="match status" value="1"/>
</dbReference>
<accession>A0AAD3SS87</accession>
<dbReference type="GO" id="GO:0008270">
    <property type="term" value="F:zinc ion binding"/>
    <property type="evidence" value="ECO:0007669"/>
    <property type="project" value="UniProtKB-KW"/>
</dbReference>
<feature type="coiled-coil region" evidence="5">
    <location>
        <begin position="193"/>
        <end position="262"/>
    </location>
</feature>
<evidence type="ECO:0000256" key="1">
    <source>
        <dbReference type="ARBA" id="ARBA00022723"/>
    </source>
</evidence>
<dbReference type="AlphaFoldDB" id="A0AAD3SS87"/>
<dbReference type="PANTHER" id="PTHR45495:SF1">
    <property type="entry name" value="DNAJ PROTEIN JJJ1 HOMOLOG"/>
    <property type="match status" value="1"/>
</dbReference>
<feature type="compositionally biased region" description="Basic residues" evidence="6">
    <location>
        <begin position="310"/>
        <end position="323"/>
    </location>
</feature>
<evidence type="ECO:0000259" key="7">
    <source>
        <dbReference type="PROSITE" id="PS50076"/>
    </source>
</evidence>
<evidence type="ECO:0000259" key="8">
    <source>
        <dbReference type="PROSITE" id="PS50157"/>
    </source>
</evidence>
<evidence type="ECO:0000256" key="5">
    <source>
        <dbReference type="SAM" id="Coils"/>
    </source>
</evidence>
<feature type="compositionally biased region" description="Polar residues" evidence="6">
    <location>
        <begin position="537"/>
        <end position="550"/>
    </location>
</feature>
<dbReference type="InterPro" id="IPR054076">
    <property type="entry name" value="ZUO1-like_ZHD"/>
</dbReference>
<organism evidence="9 10">
    <name type="scientific">Nepenthes gracilis</name>
    <name type="common">Slender pitcher plant</name>
    <dbReference type="NCBI Taxonomy" id="150966"/>
    <lineage>
        <taxon>Eukaryota</taxon>
        <taxon>Viridiplantae</taxon>
        <taxon>Streptophyta</taxon>
        <taxon>Embryophyta</taxon>
        <taxon>Tracheophyta</taxon>
        <taxon>Spermatophyta</taxon>
        <taxon>Magnoliopsida</taxon>
        <taxon>eudicotyledons</taxon>
        <taxon>Gunneridae</taxon>
        <taxon>Pentapetalae</taxon>
        <taxon>Caryophyllales</taxon>
        <taxon>Nepenthaceae</taxon>
        <taxon>Nepenthes</taxon>
    </lineage>
</organism>
<dbReference type="Pfam" id="PF12171">
    <property type="entry name" value="zf-C2H2_jaz"/>
    <property type="match status" value="1"/>
</dbReference>
<dbReference type="PROSITE" id="PS00636">
    <property type="entry name" value="DNAJ_1"/>
    <property type="match status" value="1"/>
</dbReference>
<dbReference type="InterPro" id="IPR036869">
    <property type="entry name" value="J_dom_sf"/>
</dbReference>
<evidence type="ECO:0000256" key="2">
    <source>
        <dbReference type="ARBA" id="ARBA00022771"/>
    </source>
</evidence>
<evidence type="ECO:0000256" key="6">
    <source>
        <dbReference type="SAM" id="MobiDB-lite"/>
    </source>
</evidence>
<evidence type="ECO:0000256" key="4">
    <source>
        <dbReference type="PROSITE-ProRule" id="PRU00042"/>
    </source>
</evidence>
<keyword evidence="2 4" id="KW-0863">Zinc-finger</keyword>
<reference evidence="9" key="1">
    <citation type="submission" date="2023-05" db="EMBL/GenBank/DDBJ databases">
        <title>Nepenthes gracilis genome sequencing.</title>
        <authorList>
            <person name="Fukushima K."/>
        </authorList>
    </citation>
    <scope>NUCLEOTIDE SEQUENCE</scope>
    <source>
        <strain evidence="9">SING2019-196</strain>
    </source>
</reference>
<dbReference type="SMART" id="SM00355">
    <property type="entry name" value="ZnF_C2H2"/>
    <property type="match status" value="2"/>
</dbReference>
<dbReference type="PROSITE" id="PS50157">
    <property type="entry name" value="ZINC_FINGER_C2H2_2"/>
    <property type="match status" value="2"/>
</dbReference>
<protein>
    <submittedName>
        <fullName evidence="9">Uncharacterized protein</fullName>
    </submittedName>
</protein>
<proteinExistence type="predicted"/>
<dbReference type="InterPro" id="IPR022755">
    <property type="entry name" value="Znf_C2H2_jaz"/>
</dbReference>
<sequence length="592" mass="68431">METQKRCLYEILGLHQTCTQDEIRAAYKKLALQRHPDKLVQSGLSAEEATASFQELVHAYEVLSDPKERQWYDSHRSQILFCNPSDSDSLSPIPNLFSYFSTSCYTDYTNPKTGFFMVYSDVFNKIYANEINYAKKLGLNLEVVKESPVMGDLNSPYSQANAFYGYWLVFSTVMDFVWVDKWDAAAGINRKSRRVMEEENKKLRRKAKKEYNEMVRRLAEFVKKRDKRVIDMMVMKEKEREKKKEEERERRREREREKLDRARLYEEQQWARIEEVEGFEGIEEGDTVDEGEERKEWYCMACGKKFKSQKQWKNHEQSKKHKERVSELRDSFADEDIAEADVVGSEVETKQDLEGASENDSNAGHNGFVSAEVSGSELEERFKENFMLEEQSGYEDGIGDVEKLNGVEKSVGSDDENDILEAMLLGHKSRAHVASHYQPKASSRNVHVDNYGEEEFMQYNSWKDNRKSRRVNKEKCKNFYGESMQASDEVANVPSQENNQQDGSDSAAGGMTDGRNSKMLRNNKAENQAVERKGNTKSDTIANTKNLSKGTKQKVKLKNSASVCEKCGEEFESRNRLHKHLTETGHAMLKSR</sequence>
<dbReference type="InterPro" id="IPR018253">
    <property type="entry name" value="DnaJ_domain_CS"/>
</dbReference>
<comment type="caution">
    <text evidence="9">The sequence shown here is derived from an EMBL/GenBank/DDBJ whole genome shotgun (WGS) entry which is preliminary data.</text>
</comment>
<dbReference type="PROSITE" id="PS50076">
    <property type="entry name" value="DNAJ_2"/>
    <property type="match status" value="1"/>
</dbReference>
<evidence type="ECO:0000313" key="10">
    <source>
        <dbReference type="Proteomes" id="UP001279734"/>
    </source>
</evidence>
<dbReference type="InterPro" id="IPR003604">
    <property type="entry name" value="Matrin/U1-like-C_Znf_C2H2"/>
</dbReference>
<keyword evidence="10" id="KW-1185">Reference proteome</keyword>
<dbReference type="InterPro" id="IPR036236">
    <property type="entry name" value="Znf_C2H2_sf"/>
</dbReference>
<keyword evidence="5" id="KW-0175">Coiled coil</keyword>
<feature type="region of interest" description="Disordered" evidence="6">
    <location>
        <begin position="310"/>
        <end position="368"/>
    </location>
</feature>
<dbReference type="EMBL" id="BSYO01000017">
    <property type="protein sequence ID" value="GMH17015.1"/>
    <property type="molecule type" value="Genomic_DNA"/>
</dbReference>
<name>A0AAD3SS87_NEPGR</name>
<feature type="region of interest" description="Disordered" evidence="6">
    <location>
        <begin position="485"/>
        <end position="560"/>
    </location>
</feature>
<dbReference type="PANTHER" id="PTHR45495">
    <property type="entry name" value="DNAJ PROTEIN JJJ1 HOMOLOG"/>
    <property type="match status" value="1"/>
</dbReference>
<dbReference type="InterPro" id="IPR044648">
    <property type="entry name" value="JJJ1_plant"/>
</dbReference>
<keyword evidence="1" id="KW-0479">Metal-binding</keyword>
<dbReference type="SUPFAM" id="SSF46565">
    <property type="entry name" value="Chaperone J-domain"/>
    <property type="match status" value="1"/>
</dbReference>
<dbReference type="Gene3D" id="1.10.287.110">
    <property type="entry name" value="DnaJ domain"/>
    <property type="match status" value="1"/>
</dbReference>
<dbReference type="Proteomes" id="UP001279734">
    <property type="component" value="Unassembled WGS sequence"/>
</dbReference>
<dbReference type="Gene3D" id="3.30.160.60">
    <property type="entry name" value="Classic Zinc Finger"/>
    <property type="match status" value="1"/>
</dbReference>
<dbReference type="PROSITE" id="PS00028">
    <property type="entry name" value="ZINC_FINGER_C2H2_1"/>
    <property type="match status" value="2"/>
</dbReference>
<dbReference type="PRINTS" id="PR00625">
    <property type="entry name" value="JDOMAIN"/>
</dbReference>
<dbReference type="GO" id="GO:0003676">
    <property type="term" value="F:nucleic acid binding"/>
    <property type="evidence" value="ECO:0007669"/>
    <property type="project" value="InterPro"/>
</dbReference>
<dbReference type="CDD" id="cd06257">
    <property type="entry name" value="DnaJ"/>
    <property type="match status" value="1"/>
</dbReference>
<evidence type="ECO:0000256" key="3">
    <source>
        <dbReference type="ARBA" id="ARBA00022833"/>
    </source>
</evidence>